<dbReference type="Proteomes" id="UP001319045">
    <property type="component" value="Chromosome"/>
</dbReference>
<accession>A0ABN6EJS3</accession>
<keyword evidence="2" id="KW-1185">Reference proteome</keyword>
<organism evidence="1 2">
    <name type="scientific">Prevotella herbatica</name>
    <dbReference type="NCBI Taxonomy" id="2801997"/>
    <lineage>
        <taxon>Bacteria</taxon>
        <taxon>Pseudomonadati</taxon>
        <taxon>Bacteroidota</taxon>
        <taxon>Bacteroidia</taxon>
        <taxon>Bacteroidales</taxon>
        <taxon>Prevotellaceae</taxon>
        <taxon>Prevotella</taxon>
    </lineage>
</organism>
<evidence type="ECO:0000313" key="1">
    <source>
        <dbReference type="EMBL" id="BCS85589.1"/>
    </source>
</evidence>
<proteinExistence type="predicted"/>
<name>A0ABN6EJS3_9BACT</name>
<dbReference type="EMBL" id="AP024484">
    <property type="protein sequence ID" value="BCS85589.1"/>
    <property type="molecule type" value="Genomic_DNA"/>
</dbReference>
<evidence type="ECO:0000313" key="2">
    <source>
        <dbReference type="Proteomes" id="UP001319045"/>
    </source>
</evidence>
<gene>
    <name evidence="1" type="ORF">prwr041_14820</name>
</gene>
<reference evidence="1 2" key="1">
    <citation type="journal article" date="2022" name="Int. J. Syst. Evol. Microbiol.">
        <title>Prevotella herbatica sp. nov., a plant polysaccharide-decomposing anaerobic bacterium isolated from a methanogenic reactor.</title>
        <authorList>
            <person name="Uek A."/>
            <person name="Tonouchi A."/>
            <person name="Kaku N."/>
            <person name="Ueki K."/>
        </authorList>
    </citation>
    <scope>NUCLEOTIDE SEQUENCE [LARGE SCALE GENOMIC DNA]</scope>
    <source>
        <strain evidence="1 2">WR041</strain>
    </source>
</reference>
<protein>
    <submittedName>
        <fullName evidence="1">Uncharacterized protein</fullName>
    </submittedName>
</protein>
<dbReference type="RefSeq" id="WP_207153230.1">
    <property type="nucleotide sequence ID" value="NZ_AP024484.1"/>
</dbReference>
<sequence>MENNQNNFNGNVEHVQLGGQAFYDESKFFMFSPDSPEVGAVKKFRSNGVGQQMADGTFDFVAKPALRPKSTLIKKLAHGRISATADGAIQLTLKVFKNEGLDCMETIMKEAREATV</sequence>